<sequence length="409" mass="44909">MKRRLAISLLLLIEIFLSQCNRAKKIELDLSKPLGALASGDFFGDHVPRVGAEIIAVGSNCSSFSSIDGKGWTGHEGSTTLFSECNTGAVLYDIKFGNGLWVAVGGDSAPSSIAGEGCGIWTSPDGLTWTRRSCPRNESGGVSTLKSISVGNENGKTRFWAVGRSYLQSERNYTYLIYSNDGVTWFHQQAFESNSYPSCNLHFYKDHFYCMDGNYSRIHRSLSFSDTHWSGSLISTPGSFYENSIENLGFLKTDPSGRLLAFGNADPDRAHTINAGISIFNESDSSWTTHFSNIESAQFGVALSPERFVIASQNCRIDYSEDGGNTWVGGPSQRMSFCTTYPSHWTHLEYHEYLKLFVTLGFRETADGGPGLSTLFSISDSGLPEDWTIADSWFSEASTEVKSIGVKPL</sequence>
<protein>
    <recommendedName>
        <fullName evidence="5">Exo-alpha-sialidase</fullName>
    </recommendedName>
</protein>
<proteinExistence type="predicted"/>
<dbReference type="InterPro" id="IPR036278">
    <property type="entry name" value="Sialidase_sf"/>
</dbReference>
<dbReference type="AlphaFoldDB" id="A0A2M9ZS93"/>
<dbReference type="OrthoDB" id="321212at2"/>
<keyword evidence="3" id="KW-1185">Reference proteome</keyword>
<reference evidence="3 4" key="1">
    <citation type="submission" date="2017-07" db="EMBL/GenBank/DDBJ databases">
        <title>Leptospira spp. isolated from tropical soils.</title>
        <authorList>
            <person name="Thibeaux R."/>
            <person name="Iraola G."/>
            <person name="Ferres I."/>
            <person name="Bierque E."/>
            <person name="Girault D."/>
            <person name="Soupe-Gilbert M.-E."/>
            <person name="Picardeau M."/>
            <person name="Goarant C."/>
        </authorList>
    </citation>
    <scope>NUCLEOTIDE SEQUENCE [LARGE SCALE GENOMIC DNA]</scope>
    <source>
        <strain evidence="2 4">FH1-B-B1</strain>
        <strain evidence="1 3">FH1-B-C1</strain>
    </source>
</reference>
<evidence type="ECO:0000313" key="1">
    <source>
        <dbReference type="EMBL" id="PJZ71307.1"/>
    </source>
</evidence>
<dbReference type="EMBL" id="NPDY01000001">
    <property type="protein sequence ID" value="PJZ71307.1"/>
    <property type="molecule type" value="Genomic_DNA"/>
</dbReference>
<evidence type="ECO:0000313" key="3">
    <source>
        <dbReference type="Proteomes" id="UP000231962"/>
    </source>
</evidence>
<accession>A0A2M9ZS93</accession>
<dbReference type="Proteomes" id="UP000231990">
    <property type="component" value="Unassembled WGS sequence"/>
</dbReference>
<evidence type="ECO:0000313" key="4">
    <source>
        <dbReference type="Proteomes" id="UP000231990"/>
    </source>
</evidence>
<organism evidence="2 4">
    <name type="scientific">Leptospira perolatii</name>
    <dbReference type="NCBI Taxonomy" id="2023191"/>
    <lineage>
        <taxon>Bacteria</taxon>
        <taxon>Pseudomonadati</taxon>
        <taxon>Spirochaetota</taxon>
        <taxon>Spirochaetia</taxon>
        <taxon>Leptospirales</taxon>
        <taxon>Leptospiraceae</taxon>
        <taxon>Leptospira</taxon>
    </lineage>
</organism>
<dbReference type="SUPFAM" id="SSF50939">
    <property type="entry name" value="Sialidases"/>
    <property type="match status" value="1"/>
</dbReference>
<name>A0A2M9ZS93_9LEPT</name>
<dbReference type="EMBL" id="NPDZ01000001">
    <property type="protein sequence ID" value="PJZ74841.1"/>
    <property type="molecule type" value="Genomic_DNA"/>
</dbReference>
<comment type="caution">
    <text evidence="2">The sequence shown here is derived from an EMBL/GenBank/DDBJ whole genome shotgun (WGS) entry which is preliminary data.</text>
</comment>
<evidence type="ECO:0008006" key="5">
    <source>
        <dbReference type="Google" id="ProtNLM"/>
    </source>
</evidence>
<gene>
    <name evidence="1" type="ORF">CH360_02040</name>
    <name evidence="2" type="ORF">CH373_02040</name>
</gene>
<dbReference type="RefSeq" id="WP_100712249.1">
    <property type="nucleotide sequence ID" value="NZ_NPDY01000001.1"/>
</dbReference>
<dbReference type="Proteomes" id="UP000231962">
    <property type="component" value="Unassembled WGS sequence"/>
</dbReference>
<evidence type="ECO:0000313" key="2">
    <source>
        <dbReference type="EMBL" id="PJZ74841.1"/>
    </source>
</evidence>